<dbReference type="OrthoDB" id="7170131at2"/>
<feature type="domain" description="HTH lacI-type" evidence="4">
    <location>
        <begin position="6"/>
        <end position="60"/>
    </location>
</feature>
<dbReference type="AlphaFoldDB" id="A0A1T4S318"/>
<keyword evidence="6" id="KW-1185">Reference proteome</keyword>
<dbReference type="RefSeq" id="WP_131829925.1">
    <property type="nucleotide sequence ID" value="NZ_FUXL01000008.1"/>
</dbReference>
<dbReference type="Gene3D" id="1.10.260.40">
    <property type="entry name" value="lambda repressor-like DNA-binding domains"/>
    <property type="match status" value="1"/>
</dbReference>
<accession>A0A1T4S318</accession>
<protein>
    <submittedName>
        <fullName evidence="5">Transcriptional regulator, LacI family</fullName>
    </submittedName>
</protein>
<dbReference type="Pfam" id="PF00356">
    <property type="entry name" value="LacI"/>
    <property type="match status" value="1"/>
</dbReference>
<dbReference type="InterPro" id="IPR046335">
    <property type="entry name" value="LacI/GalR-like_sensor"/>
</dbReference>
<dbReference type="InterPro" id="IPR000843">
    <property type="entry name" value="HTH_LacI"/>
</dbReference>
<evidence type="ECO:0000313" key="6">
    <source>
        <dbReference type="Proteomes" id="UP000190135"/>
    </source>
</evidence>
<dbReference type="PROSITE" id="PS50932">
    <property type="entry name" value="HTH_LACI_2"/>
    <property type="match status" value="1"/>
</dbReference>
<keyword evidence="3" id="KW-0804">Transcription</keyword>
<dbReference type="SUPFAM" id="SSF53822">
    <property type="entry name" value="Periplasmic binding protein-like I"/>
    <property type="match status" value="1"/>
</dbReference>
<dbReference type="InterPro" id="IPR010982">
    <property type="entry name" value="Lambda_DNA-bd_dom_sf"/>
</dbReference>
<dbReference type="SMART" id="SM00354">
    <property type="entry name" value="HTH_LACI"/>
    <property type="match status" value="1"/>
</dbReference>
<keyword evidence="1" id="KW-0805">Transcription regulation</keyword>
<dbReference type="Proteomes" id="UP000190135">
    <property type="component" value="Unassembled WGS sequence"/>
</dbReference>
<dbReference type="SUPFAM" id="SSF47413">
    <property type="entry name" value="lambda repressor-like DNA-binding domains"/>
    <property type="match status" value="1"/>
</dbReference>
<dbReference type="PANTHER" id="PTHR30146:SF153">
    <property type="entry name" value="LACTOSE OPERON REPRESSOR"/>
    <property type="match status" value="1"/>
</dbReference>
<dbReference type="STRING" id="1365950.SAMN05428963_108219"/>
<evidence type="ECO:0000313" key="5">
    <source>
        <dbReference type="EMBL" id="SKA22623.1"/>
    </source>
</evidence>
<evidence type="ECO:0000256" key="2">
    <source>
        <dbReference type="ARBA" id="ARBA00023125"/>
    </source>
</evidence>
<dbReference type="GO" id="GO:0000976">
    <property type="term" value="F:transcription cis-regulatory region binding"/>
    <property type="evidence" value="ECO:0007669"/>
    <property type="project" value="TreeGrafter"/>
</dbReference>
<name>A0A1T4S318_9HYPH</name>
<reference evidence="5 6" key="1">
    <citation type="submission" date="2017-02" db="EMBL/GenBank/DDBJ databases">
        <authorList>
            <person name="Peterson S.W."/>
        </authorList>
    </citation>
    <scope>NUCLEOTIDE SEQUENCE [LARGE SCALE GENOMIC DNA]</scope>
    <source>
        <strain evidence="5 6">USBA 369</strain>
    </source>
</reference>
<sequence>MTRRMVTLFDVAAHAGVSHQTVSRVVNDKPGVAEATRDLVWSIVRELGYQPNETARQLVSNRSKTIGLIAYATEHSVPATTLVMIDQTARENGYRVILASLSSLDLETISTAVHDLRAHGVAGLVFNVSIALDLAVLRRHLLGLPAVFMDMAGSQSCTTIMSEHAEGMRAMALHLIRLGHRHVAYIAGPDGWSASQQRYAGWQAAMRESGLSSDLMVKTDWTARSGYEAMQRLLEQRSERYFSGILASNDDLALGAIKAAKEAGLSVPDDLSICGFENMSMSAFTDPPIDTVRLNFRSVIEKGFSLLLGQIHKPNADGHHVEVPVELIIRGSSGRCRTPPSV</sequence>
<dbReference type="InterPro" id="IPR028082">
    <property type="entry name" value="Peripla_BP_I"/>
</dbReference>
<proteinExistence type="predicted"/>
<keyword evidence="2" id="KW-0238">DNA-binding</keyword>
<dbReference type="Gene3D" id="3.40.50.2300">
    <property type="match status" value="2"/>
</dbReference>
<dbReference type="Pfam" id="PF13377">
    <property type="entry name" value="Peripla_BP_3"/>
    <property type="match status" value="1"/>
</dbReference>
<dbReference type="EMBL" id="FUXL01000008">
    <property type="protein sequence ID" value="SKA22623.1"/>
    <property type="molecule type" value="Genomic_DNA"/>
</dbReference>
<dbReference type="CDD" id="cd01574">
    <property type="entry name" value="PBP1_LacI"/>
    <property type="match status" value="1"/>
</dbReference>
<dbReference type="GO" id="GO:0003700">
    <property type="term" value="F:DNA-binding transcription factor activity"/>
    <property type="evidence" value="ECO:0007669"/>
    <property type="project" value="TreeGrafter"/>
</dbReference>
<gene>
    <name evidence="5" type="ORF">SAMN05428963_108219</name>
</gene>
<evidence type="ECO:0000259" key="4">
    <source>
        <dbReference type="PROSITE" id="PS50932"/>
    </source>
</evidence>
<evidence type="ECO:0000256" key="3">
    <source>
        <dbReference type="ARBA" id="ARBA00023163"/>
    </source>
</evidence>
<organism evidence="5 6">
    <name type="scientific">Consotaella salsifontis</name>
    <dbReference type="NCBI Taxonomy" id="1365950"/>
    <lineage>
        <taxon>Bacteria</taxon>
        <taxon>Pseudomonadati</taxon>
        <taxon>Pseudomonadota</taxon>
        <taxon>Alphaproteobacteria</taxon>
        <taxon>Hyphomicrobiales</taxon>
        <taxon>Aurantimonadaceae</taxon>
        <taxon>Consotaella</taxon>
    </lineage>
</organism>
<evidence type="ECO:0000256" key="1">
    <source>
        <dbReference type="ARBA" id="ARBA00023015"/>
    </source>
</evidence>
<dbReference type="PANTHER" id="PTHR30146">
    <property type="entry name" value="LACI-RELATED TRANSCRIPTIONAL REPRESSOR"/>
    <property type="match status" value="1"/>
</dbReference>
<dbReference type="CDD" id="cd01392">
    <property type="entry name" value="HTH_LacI"/>
    <property type="match status" value="1"/>
</dbReference>
<dbReference type="PROSITE" id="PS00356">
    <property type="entry name" value="HTH_LACI_1"/>
    <property type="match status" value="1"/>
</dbReference>